<sequence>MNQFAELKSPNSEIVRANYNKLSEHIRRLTPQGIQCSVFCGGVNCKYENPENWKPENLAIQGIYSHWITDDILAMARPSTIVIIQKNIIQQFQSLGIKSIINLQSPREHASCGQPLEASGFSYDPSIFMEQNIYYYNFTWKDYGDATLSGLLNMVKVLTFALTEGRVAIHCHAGLGRTGVLIACYLVYSLRVSANDAIRYVRLKRPGSVQTRGQIICVRHFAHFILPKTITYFIKDLVGKDKHMNEFTLHRFLRRQKIVLHGYDERNFKLIPKIIHCLCERILKLCACWVDEFPPSNIPYTVDFLSAKIHGNLNRHASSYSISSISSSNSDQIFLSSDLVQSPTDDISSPSSPNPSEMGDVTDSFSELSTLDGDEMSEELLLENRCFQELETQKSFAQEQGDEDTVIQDISLVVNALICDPDSLTGATKKKIKEYQHQINSSQIGWARLRVETDINILGVLLFDWIESLKVPIIKMEDFENIVVHYKEPELCIQKLSLEECYLIEYLLKFLLKLQPVGKENQENMLKRLIGALSKHSVLINNEIVPSAKGFKKIGDGTLTCTYHLFQSLAEMIENHQSEKPDMYTNNEDKIFENSDVEDGFQ</sequence>
<dbReference type="SMART" id="SM00195">
    <property type="entry name" value="DSPc"/>
    <property type="match status" value="1"/>
</dbReference>
<dbReference type="RefSeq" id="XP_050519123.1">
    <property type="nucleotide sequence ID" value="XM_050663166.1"/>
</dbReference>
<dbReference type="InterPro" id="IPR000387">
    <property type="entry name" value="Tyr_Pase_dom"/>
</dbReference>
<dbReference type="PROSITE" id="PS50054">
    <property type="entry name" value="TYR_PHOSPHATASE_DUAL"/>
    <property type="match status" value="1"/>
</dbReference>
<dbReference type="Pfam" id="PF00782">
    <property type="entry name" value="DSPc"/>
    <property type="match status" value="1"/>
</dbReference>
<dbReference type="PROSITE" id="PS50056">
    <property type="entry name" value="TYR_PHOSPHATASE_2"/>
    <property type="match status" value="1"/>
</dbReference>
<protein>
    <recommendedName>
        <fullName evidence="8">Protein tyrosine phosphatase domain-containing protein 1-like</fullName>
    </recommendedName>
</protein>
<name>A0ABM5L9K9_DIAVI</name>
<proteinExistence type="predicted"/>
<feature type="domain" description="Tyrosine-protein phosphatase" evidence="4">
    <location>
        <begin position="63"/>
        <end position="228"/>
    </location>
</feature>
<evidence type="ECO:0000313" key="7">
    <source>
        <dbReference type="Proteomes" id="UP001652700"/>
    </source>
</evidence>
<dbReference type="Proteomes" id="UP001652700">
    <property type="component" value="Unplaced"/>
</dbReference>
<feature type="compositionally biased region" description="Basic and acidic residues" evidence="3">
    <location>
        <begin position="580"/>
        <end position="593"/>
    </location>
</feature>
<dbReference type="GeneID" id="114337384"/>
<evidence type="ECO:0000259" key="4">
    <source>
        <dbReference type="PROSITE" id="PS50054"/>
    </source>
</evidence>
<accession>A0ABM5L9K9</accession>
<dbReference type="InterPro" id="IPR016130">
    <property type="entry name" value="Tyr_Pase_AS"/>
</dbReference>
<feature type="compositionally biased region" description="Low complexity" evidence="3">
    <location>
        <begin position="341"/>
        <end position="356"/>
    </location>
</feature>
<feature type="region of interest" description="Disordered" evidence="3">
    <location>
        <begin position="580"/>
        <end position="602"/>
    </location>
</feature>
<dbReference type="InterPro" id="IPR000340">
    <property type="entry name" value="Dual-sp_phosphatase_cat-dom"/>
</dbReference>
<feature type="region of interest" description="Disordered" evidence="3">
    <location>
        <begin position="341"/>
        <end position="362"/>
    </location>
</feature>
<keyword evidence="2" id="KW-0904">Protein phosphatase</keyword>
<dbReference type="InterPro" id="IPR050561">
    <property type="entry name" value="PTP"/>
</dbReference>
<evidence type="ECO:0000313" key="6">
    <source>
        <dbReference type="EnsemblMetazoa" id="XP_050519123.1"/>
    </source>
</evidence>
<evidence type="ECO:0000259" key="5">
    <source>
        <dbReference type="PROSITE" id="PS50056"/>
    </source>
</evidence>
<dbReference type="SMART" id="SM00404">
    <property type="entry name" value="PTPc_motif"/>
    <property type="match status" value="1"/>
</dbReference>
<dbReference type="InterPro" id="IPR020422">
    <property type="entry name" value="TYR_PHOSPHATASE_DUAL_dom"/>
</dbReference>
<evidence type="ECO:0008006" key="8">
    <source>
        <dbReference type="Google" id="ProtNLM"/>
    </source>
</evidence>
<keyword evidence="1" id="KW-0378">Hydrolase</keyword>
<dbReference type="InterPro" id="IPR049573">
    <property type="entry name" value="PTPDC1_PTP"/>
</dbReference>
<evidence type="ECO:0000256" key="2">
    <source>
        <dbReference type="ARBA" id="ARBA00022912"/>
    </source>
</evidence>
<dbReference type="CDD" id="cd14506">
    <property type="entry name" value="PTP_PTPDC1"/>
    <property type="match status" value="1"/>
</dbReference>
<dbReference type="SUPFAM" id="SSF52799">
    <property type="entry name" value="(Phosphotyrosine protein) phosphatases II"/>
    <property type="match status" value="1"/>
</dbReference>
<dbReference type="InterPro" id="IPR003595">
    <property type="entry name" value="Tyr_Pase_cat"/>
</dbReference>
<dbReference type="Gene3D" id="3.90.190.10">
    <property type="entry name" value="Protein tyrosine phosphatase superfamily"/>
    <property type="match status" value="1"/>
</dbReference>
<evidence type="ECO:0000256" key="3">
    <source>
        <dbReference type="SAM" id="MobiDB-lite"/>
    </source>
</evidence>
<feature type="domain" description="Tyrosine specific protein phosphatases" evidence="5">
    <location>
        <begin position="149"/>
        <end position="216"/>
    </location>
</feature>
<dbReference type="EnsemblMetazoa" id="XM_050663166.1">
    <property type="protein sequence ID" value="XP_050519123.1"/>
    <property type="gene ID" value="LOC114337384"/>
</dbReference>
<evidence type="ECO:0000256" key="1">
    <source>
        <dbReference type="ARBA" id="ARBA00022801"/>
    </source>
</evidence>
<organism evidence="6 7">
    <name type="scientific">Diabrotica virgifera virgifera</name>
    <name type="common">western corn rootworm</name>
    <dbReference type="NCBI Taxonomy" id="50390"/>
    <lineage>
        <taxon>Eukaryota</taxon>
        <taxon>Metazoa</taxon>
        <taxon>Ecdysozoa</taxon>
        <taxon>Arthropoda</taxon>
        <taxon>Hexapoda</taxon>
        <taxon>Insecta</taxon>
        <taxon>Pterygota</taxon>
        <taxon>Neoptera</taxon>
        <taxon>Endopterygota</taxon>
        <taxon>Coleoptera</taxon>
        <taxon>Polyphaga</taxon>
        <taxon>Cucujiformia</taxon>
        <taxon>Chrysomeloidea</taxon>
        <taxon>Chrysomelidae</taxon>
        <taxon>Galerucinae</taxon>
        <taxon>Diabroticina</taxon>
        <taxon>Diabroticites</taxon>
        <taxon>Diabrotica</taxon>
    </lineage>
</organism>
<reference evidence="6" key="1">
    <citation type="submission" date="2025-05" db="UniProtKB">
        <authorList>
            <consortium name="EnsemblMetazoa"/>
        </authorList>
    </citation>
    <scope>IDENTIFICATION</scope>
</reference>
<dbReference type="PANTHER" id="PTHR23339">
    <property type="entry name" value="TYROSINE SPECIFIC PROTEIN PHOSPHATASE AND DUAL SPECIFICITY PROTEIN PHOSPHATASE"/>
    <property type="match status" value="1"/>
</dbReference>
<dbReference type="PROSITE" id="PS00383">
    <property type="entry name" value="TYR_PHOSPHATASE_1"/>
    <property type="match status" value="1"/>
</dbReference>
<keyword evidence="7" id="KW-1185">Reference proteome</keyword>
<dbReference type="InterPro" id="IPR029021">
    <property type="entry name" value="Prot-tyrosine_phosphatase-like"/>
</dbReference>